<keyword evidence="2" id="KW-1185">Reference proteome</keyword>
<organism evidence="1 2">
    <name type="scientific">Pedobacter psychrophilus</name>
    <dbReference type="NCBI Taxonomy" id="1826909"/>
    <lineage>
        <taxon>Bacteria</taxon>
        <taxon>Pseudomonadati</taxon>
        <taxon>Bacteroidota</taxon>
        <taxon>Sphingobacteriia</taxon>
        <taxon>Sphingobacteriales</taxon>
        <taxon>Sphingobacteriaceae</taxon>
        <taxon>Pedobacter</taxon>
    </lineage>
</organism>
<dbReference type="EMBL" id="LWHJ01000022">
    <property type="protein sequence ID" value="OAQ40229.1"/>
    <property type="molecule type" value="Genomic_DNA"/>
</dbReference>
<proteinExistence type="predicted"/>
<protein>
    <submittedName>
        <fullName evidence="1">Uncharacterized protein</fullName>
    </submittedName>
</protein>
<dbReference type="RefSeq" id="WP_068821473.1">
    <property type="nucleotide sequence ID" value="NZ_LWHJ01000022.1"/>
</dbReference>
<gene>
    <name evidence="1" type="ORF">A5893_04545</name>
</gene>
<evidence type="ECO:0000313" key="2">
    <source>
        <dbReference type="Proteomes" id="UP000078459"/>
    </source>
</evidence>
<sequence>MKATIYSHKTIIGTVDLQVGDESMGCVYGEFLPNQNYYKDIQKFIWEFWDSKNLDYRKWNSLRFNARLENEYFLFPHGGYTFDDISDLPDEPIRIDIMGINIETLNFKNDTILEPWESITLEQKLAYEDELLKEITPIKSVFNFKNKDHHILLNSEISAFAKNGTNDDILFEIKKNDIENQFAIVHLTWTENESLKSNNYPKTSFYFDFNEFIQKKMKSDNIEWNL</sequence>
<dbReference type="OrthoDB" id="1359551at2"/>
<reference evidence="1 2" key="2">
    <citation type="submission" date="2016-06" db="EMBL/GenBank/DDBJ databases">
        <title>Pedobacter psychrophilus sp. nov., isolated from Antarctic fragmentary rock.</title>
        <authorList>
            <person name="Svec P."/>
        </authorList>
    </citation>
    <scope>NUCLEOTIDE SEQUENCE [LARGE SCALE GENOMIC DNA]</scope>
    <source>
        <strain evidence="1 2">CCM 8644</strain>
    </source>
</reference>
<reference evidence="1 2" key="1">
    <citation type="submission" date="2016-04" db="EMBL/GenBank/DDBJ databases">
        <authorList>
            <person name="Evans L.H."/>
            <person name="Alamgir A."/>
            <person name="Owens N."/>
            <person name="Weber N.D."/>
            <person name="Virtaneva K."/>
            <person name="Barbian K."/>
            <person name="Babar A."/>
            <person name="Rosenke K."/>
        </authorList>
    </citation>
    <scope>NUCLEOTIDE SEQUENCE [LARGE SCALE GENOMIC DNA]</scope>
    <source>
        <strain evidence="1 2">CCM 8644</strain>
    </source>
</reference>
<accession>A0A179DI48</accession>
<name>A0A179DI48_9SPHI</name>
<comment type="caution">
    <text evidence="1">The sequence shown here is derived from an EMBL/GenBank/DDBJ whole genome shotgun (WGS) entry which is preliminary data.</text>
</comment>
<dbReference type="AlphaFoldDB" id="A0A179DI48"/>
<evidence type="ECO:0000313" key="1">
    <source>
        <dbReference type="EMBL" id="OAQ40229.1"/>
    </source>
</evidence>
<dbReference type="Proteomes" id="UP000078459">
    <property type="component" value="Unassembled WGS sequence"/>
</dbReference>